<dbReference type="Proteomes" id="UP000716004">
    <property type="component" value="Unassembled WGS sequence"/>
</dbReference>
<dbReference type="Pfam" id="PF00903">
    <property type="entry name" value="Glyoxalase"/>
    <property type="match status" value="1"/>
</dbReference>
<feature type="domain" description="VOC" evidence="1">
    <location>
        <begin position="3"/>
        <end position="125"/>
    </location>
</feature>
<dbReference type="PROSITE" id="PS51819">
    <property type="entry name" value="VOC"/>
    <property type="match status" value="1"/>
</dbReference>
<organism evidence="2 3">
    <name type="scientific">Candidatus Sysuiplasma superficiale</name>
    <dbReference type="NCBI Taxonomy" id="2823368"/>
    <lineage>
        <taxon>Archaea</taxon>
        <taxon>Methanobacteriati</taxon>
        <taxon>Thermoplasmatota</taxon>
        <taxon>Thermoplasmata</taxon>
        <taxon>Candidatus Sysuiplasmatales</taxon>
        <taxon>Candidatus Sysuiplasmataceae</taxon>
        <taxon>Candidatus Sysuiplasma</taxon>
    </lineage>
</organism>
<dbReference type="SUPFAM" id="SSF54593">
    <property type="entry name" value="Glyoxalase/Bleomycin resistance protein/Dihydroxybiphenyl dioxygenase"/>
    <property type="match status" value="1"/>
</dbReference>
<protein>
    <submittedName>
        <fullName evidence="2">VOC family protein</fullName>
    </submittedName>
</protein>
<proteinExistence type="predicted"/>
<dbReference type="InterPro" id="IPR004360">
    <property type="entry name" value="Glyas_Fos-R_dOase_dom"/>
</dbReference>
<dbReference type="InterPro" id="IPR029068">
    <property type="entry name" value="Glyas_Bleomycin-R_OHBP_Dase"/>
</dbReference>
<evidence type="ECO:0000313" key="3">
    <source>
        <dbReference type="Proteomes" id="UP000716004"/>
    </source>
</evidence>
<dbReference type="EMBL" id="JAGVSJ010000029">
    <property type="protein sequence ID" value="MBX8632485.1"/>
    <property type="molecule type" value="Genomic_DNA"/>
</dbReference>
<gene>
    <name evidence="2" type="ORF">J9259_08245</name>
</gene>
<evidence type="ECO:0000313" key="2">
    <source>
        <dbReference type="EMBL" id="MBX8632485.1"/>
    </source>
</evidence>
<reference evidence="2" key="1">
    <citation type="submission" date="2021-04" db="EMBL/GenBank/DDBJ databases">
        <title>Genomic insights into ecological role and evolution of a novel Thermoplasmata order Candidatus Sysuiplasmatales.</title>
        <authorList>
            <person name="Yuan Y."/>
        </authorList>
    </citation>
    <scope>NUCLEOTIDE SEQUENCE</scope>
    <source>
        <strain evidence="2">YP2-bin.285</strain>
    </source>
</reference>
<sequence length="139" mass="15603">MLRMAVFTIKCSSYREMVSFYSEKLGIRLIREEGESALFDLGGVTLELTAAAAAEERHKVEFQLETEDIEREVGALQSKGVSFEAAEVGIGTDGNIVRSVIADTFWGRYALLHDVDGNRLLITEHDTQWYPYLPSGLRK</sequence>
<dbReference type="AlphaFoldDB" id="A0A8J7YUP2"/>
<dbReference type="Gene3D" id="3.10.180.10">
    <property type="entry name" value="2,3-Dihydroxybiphenyl 1,2-Dioxygenase, domain 1"/>
    <property type="match status" value="1"/>
</dbReference>
<comment type="caution">
    <text evidence="2">The sequence shown here is derived from an EMBL/GenBank/DDBJ whole genome shotgun (WGS) entry which is preliminary data.</text>
</comment>
<accession>A0A8J7YUP2</accession>
<name>A0A8J7YUP2_9ARCH</name>
<evidence type="ECO:0000259" key="1">
    <source>
        <dbReference type="PROSITE" id="PS51819"/>
    </source>
</evidence>
<dbReference type="InterPro" id="IPR037523">
    <property type="entry name" value="VOC_core"/>
</dbReference>